<dbReference type="GO" id="GO:0047570">
    <property type="term" value="F:3-oxoadipate enol-lactonase activity"/>
    <property type="evidence" value="ECO:0007669"/>
    <property type="project" value="UniProtKB-EC"/>
</dbReference>
<evidence type="ECO:0000259" key="2">
    <source>
        <dbReference type="Pfam" id="PF00561"/>
    </source>
</evidence>
<accession>A0A3N2QV30</accession>
<dbReference type="GO" id="GO:0016020">
    <property type="term" value="C:membrane"/>
    <property type="evidence" value="ECO:0007669"/>
    <property type="project" value="TreeGrafter"/>
</dbReference>
<dbReference type="InterPro" id="IPR029058">
    <property type="entry name" value="AB_hydrolase_fold"/>
</dbReference>
<dbReference type="PRINTS" id="PR00111">
    <property type="entry name" value="ABHYDROLASE"/>
</dbReference>
<dbReference type="InterPro" id="IPR026968">
    <property type="entry name" value="PcaD/CatD"/>
</dbReference>
<keyword evidence="1 3" id="KW-0378">Hydrolase</keyword>
<dbReference type="EC" id="3.1.1.24" evidence="3"/>
<organism evidence="3 4">
    <name type="scientific">Histidinibacterium lentulum</name>
    <dbReference type="NCBI Taxonomy" id="2480588"/>
    <lineage>
        <taxon>Bacteria</taxon>
        <taxon>Pseudomonadati</taxon>
        <taxon>Pseudomonadota</taxon>
        <taxon>Alphaproteobacteria</taxon>
        <taxon>Rhodobacterales</taxon>
        <taxon>Paracoccaceae</taxon>
        <taxon>Histidinibacterium</taxon>
    </lineage>
</organism>
<proteinExistence type="predicted"/>
<dbReference type="SUPFAM" id="SSF53474">
    <property type="entry name" value="alpha/beta-Hydrolases"/>
    <property type="match status" value="1"/>
</dbReference>
<dbReference type="InterPro" id="IPR050266">
    <property type="entry name" value="AB_hydrolase_sf"/>
</dbReference>
<dbReference type="EMBL" id="RDRB01000008">
    <property type="protein sequence ID" value="ROT99056.1"/>
    <property type="molecule type" value="Genomic_DNA"/>
</dbReference>
<comment type="caution">
    <text evidence="3">The sequence shown here is derived from an EMBL/GenBank/DDBJ whole genome shotgun (WGS) entry which is preliminary data.</text>
</comment>
<dbReference type="OrthoDB" id="9804723at2"/>
<keyword evidence="4" id="KW-1185">Reference proteome</keyword>
<evidence type="ECO:0000313" key="3">
    <source>
        <dbReference type="EMBL" id="ROT99056.1"/>
    </source>
</evidence>
<feature type="domain" description="AB hydrolase-1" evidence="2">
    <location>
        <begin position="25"/>
        <end position="252"/>
    </location>
</feature>
<evidence type="ECO:0000313" key="4">
    <source>
        <dbReference type="Proteomes" id="UP000268016"/>
    </source>
</evidence>
<dbReference type="Gene3D" id="3.40.50.1820">
    <property type="entry name" value="alpha/beta hydrolase"/>
    <property type="match status" value="1"/>
</dbReference>
<dbReference type="GO" id="GO:0042952">
    <property type="term" value="P:beta-ketoadipate pathway"/>
    <property type="evidence" value="ECO:0007669"/>
    <property type="project" value="InterPro"/>
</dbReference>
<sequence>MTTTRVALPDGVSLATRLDGPEDAPVIILSNSLGANLAMWDGQIDLLTRKYRVLRYDQRGHGGSDAPPGAYGFDMLVADVVALMDHHGIERADFMGLSMGAMTGMGLALAHPDRFGRMVLADAKSVATDAYKAMWDGRIETIRTEGIGKVAEASLGLWFTEDFRAAHPDATEAARRMIAATDPDGYISSCHALRELDYLKDLPRIALPVLYLCGGEDKGAPPDEMRHMAEVTPGARYVEIPAAGHVSNINRPEAFNAAVAEFLGL</sequence>
<dbReference type="InterPro" id="IPR000073">
    <property type="entry name" value="AB_hydrolase_1"/>
</dbReference>
<name>A0A3N2QV30_9RHOB</name>
<dbReference type="AlphaFoldDB" id="A0A3N2QV30"/>
<reference evidence="3 4" key="1">
    <citation type="submission" date="2018-10" db="EMBL/GenBank/DDBJ databases">
        <title>Histidinibacterium lentulum gen. nov., sp. nov., a marine bacterium from the culture broth of Picochlorum sp. 122.</title>
        <authorList>
            <person name="Wang G."/>
        </authorList>
    </citation>
    <scope>NUCLEOTIDE SEQUENCE [LARGE SCALE GENOMIC DNA]</scope>
    <source>
        <strain evidence="3 4">B17</strain>
    </source>
</reference>
<protein>
    <submittedName>
        <fullName evidence="3">3-oxoadipate enol-lactonase</fullName>
        <ecNumber evidence="3">3.1.1.24</ecNumber>
    </submittedName>
</protein>
<dbReference type="PANTHER" id="PTHR43798:SF31">
    <property type="entry name" value="AB HYDROLASE SUPERFAMILY PROTEIN YCLE"/>
    <property type="match status" value="1"/>
</dbReference>
<dbReference type="PANTHER" id="PTHR43798">
    <property type="entry name" value="MONOACYLGLYCEROL LIPASE"/>
    <property type="match status" value="1"/>
</dbReference>
<gene>
    <name evidence="3" type="primary">pcaD</name>
    <name evidence="3" type="ORF">EAT49_15665</name>
</gene>
<evidence type="ECO:0000256" key="1">
    <source>
        <dbReference type="ARBA" id="ARBA00022801"/>
    </source>
</evidence>
<dbReference type="Pfam" id="PF00561">
    <property type="entry name" value="Abhydrolase_1"/>
    <property type="match status" value="1"/>
</dbReference>
<dbReference type="RefSeq" id="WP_123643238.1">
    <property type="nucleotide sequence ID" value="NZ_ML119088.1"/>
</dbReference>
<dbReference type="Proteomes" id="UP000268016">
    <property type="component" value="Unassembled WGS sequence"/>
</dbReference>
<dbReference type="NCBIfam" id="TIGR02427">
    <property type="entry name" value="protocat_pcaD"/>
    <property type="match status" value="1"/>
</dbReference>